<evidence type="ECO:0000313" key="4">
    <source>
        <dbReference type="Proteomes" id="UP001373714"/>
    </source>
</evidence>
<keyword evidence="4" id="KW-1185">Reference proteome</keyword>
<feature type="signal peptide" evidence="1">
    <location>
        <begin position="1"/>
        <end position="20"/>
    </location>
</feature>
<sequence>MVAFGLTLLSLGLLSVRAQAAEWHTPSSHGTRSIKHLPIREEYLKPHLQKRADDVSRLFPQNQIQMYFGRAISDAHLRVSDMTIKNKDHPMILLENFDDLTESIVCTGGDQEITLKFKTRDGMNAAIAAWDWVNDKEADYFTLITHHHHTGCGPDEERMPYKVTDVKYDETNLKAVLTKEKASWDETLRTFDMTIDTVDHPMKNLDKRFLGVDLTSPFRSLARSVCGGKSGTCSTIVGYVITPPIVRAIQGVGDTIETGVQLLGDGVKKTMQINWGKDDPNHEESFTELFKAPAGIDISGKVACKGCYLKGDVNLKVEIRRINGETLPSIVADFASTVKGRLAMSLTGTVGKEMDFNIGALVGNTLLAEDQVDKIIKVVPEVALGPGLLLKAEASTSVELPPVDIDMKDFKFQVSFGLSGPSFELPPVPENSFKKSADFRWTGIDWTGEVDIYNRVGFGLGVEFLGGDGPIPLGMDPGTKVGIFAGIEDRLDNAVKGTHCEGEEANKSVTTIINTDKITVSSEYKLNVRLRPMLELELGNWFKSGFINGQIEQTTKDLIGGQLFDGCTISTLPLATVTARDICSEKRPPVFAGPQKRQYTKWNDFKTCMGTLGDVFLPDRVPSWYPGKN</sequence>
<comment type="caution">
    <text evidence="3">The sequence shown here is derived from an EMBL/GenBank/DDBJ whole genome shotgun (WGS) entry which is preliminary data.</text>
</comment>
<organism evidence="3 4">
    <name type="scientific">Orbilia blumenaviensis</name>
    <dbReference type="NCBI Taxonomy" id="1796055"/>
    <lineage>
        <taxon>Eukaryota</taxon>
        <taxon>Fungi</taxon>
        <taxon>Dikarya</taxon>
        <taxon>Ascomycota</taxon>
        <taxon>Pezizomycotina</taxon>
        <taxon>Orbiliomycetes</taxon>
        <taxon>Orbiliales</taxon>
        <taxon>Orbiliaceae</taxon>
        <taxon>Orbilia</taxon>
    </lineage>
</organism>
<name>A0AAV9UY66_9PEZI</name>
<reference evidence="3 4" key="1">
    <citation type="submission" date="2019-10" db="EMBL/GenBank/DDBJ databases">
        <authorList>
            <person name="Palmer J.M."/>
        </authorList>
    </citation>
    <scope>NUCLEOTIDE SEQUENCE [LARGE SCALE GENOMIC DNA]</scope>
    <source>
        <strain evidence="3 4">TWF730</strain>
    </source>
</reference>
<dbReference type="EMBL" id="JAVHNS010000006">
    <property type="protein sequence ID" value="KAK6352334.1"/>
    <property type="molecule type" value="Genomic_DNA"/>
</dbReference>
<accession>A0AAV9UY66</accession>
<evidence type="ECO:0000313" key="3">
    <source>
        <dbReference type="EMBL" id="KAK6352334.1"/>
    </source>
</evidence>
<dbReference type="AlphaFoldDB" id="A0AAV9UY66"/>
<feature type="domain" description="DUF7029" evidence="2">
    <location>
        <begin position="87"/>
        <end position="192"/>
    </location>
</feature>
<evidence type="ECO:0000259" key="2">
    <source>
        <dbReference type="Pfam" id="PF22974"/>
    </source>
</evidence>
<dbReference type="Pfam" id="PF22974">
    <property type="entry name" value="DUF7029"/>
    <property type="match status" value="1"/>
</dbReference>
<dbReference type="Proteomes" id="UP001373714">
    <property type="component" value="Unassembled WGS sequence"/>
</dbReference>
<evidence type="ECO:0000256" key="1">
    <source>
        <dbReference type="SAM" id="SignalP"/>
    </source>
</evidence>
<keyword evidence="1" id="KW-0732">Signal</keyword>
<dbReference type="InterPro" id="IPR054293">
    <property type="entry name" value="DUF7029"/>
</dbReference>
<gene>
    <name evidence="3" type="ORF">TWF730_009163</name>
</gene>
<protein>
    <recommendedName>
        <fullName evidence="2">DUF7029 domain-containing protein</fullName>
    </recommendedName>
</protein>
<feature type="chain" id="PRO_5043664858" description="DUF7029 domain-containing protein" evidence="1">
    <location>
        <begin position="21"/>
        <end position="629"/>
    </location>
</feature>
<proteinExistence type="predicted"/>